<keyword evidence="14" id="KW-1185">Reference proteome</keyword>
<dbReference type="PROSITE" id="PS50158">
    <property type="entry name" value="ZF_CCHC"/>
    <property type="match status" value="1"/>
</dbReference>
<evidence type="ECO:0000256" key="3">
    <source>
        <dbReference type="ARBA" id="ARBA00022679"/>
    </source>
</evidence>
<dbReference type="GO" id="GO:0004519">
    <property type="term" value="F:endonuclease activity"/>
    <property type="evidence" value="ECO:0007669"/>
    <property type="project" value="UniProtKB-KW"/>
</dbReference>
<dbReference type="GO" id="GO:0003964">
    <property type="term" value="F:RNA-directed DNA polymerase activity"/>
    <property type="evidence" value="ECO:0007669"/>
    <property type="project" value="UniProtKB-KW"/>
</dbReference>
<evidence type="ECO:0000256" key="7">
    <source>
        <dbReference type="ARBA" id="ARBA00022801"/>
    </source>
</evidence>
<feature type="region of interest" description="Disordered" evidence="10">
    <location>
        <begin position="606"/>
        <end position="704"/>
    </location>
</feature>
<dbReference type="SUPFAM" id="SSF57756">
    <property type="entry name" value="Retrovirus zinc finger-like domains"/>
    <property type="match status" value="1"/>
</dbReference>
<feature type="compositionally biased region" description="Polar residues" evidence="10">
    <location>
        <begin position="58"/>
        <end position="81"/>
    </location>
</feature>
<dbReference type="Pfam" id="PF17917">
    <property type="entry name" value="RT_RNaseH"/>
    <property type="match status" value="1"/>
</dbReference>
<evidence type="ECO:0000256" key="1">
    <source>
        <dbReference type="ARBA" id="ARBA00012493"/>
    </source>
</evidence>
<comment type="caution">
    <text evidence="13">The sequence shown here is derived from an EMBL/GenBank/DDBJ whole genome shotgun (WGS) entry which is preliminary data.</text>
</comment>
<evidence type="ECO:0000259" key="11">
    <source>
        <dbReference type="PROSITE" id="PS50158"/>
    </source>
</evidence>
<keyword evidence="8" id="KW-0695">RNA-directed DNA polymerase</keyword>
<sequence>MPPFPVASRPPSRYPLRNRANSTPAQMSMIPGAFVTPSFITTETPHSEVGRTPSLLTSLTQTESEPTSFAPSGQEASSNPSGAPLAHDENLSSSSHGISYILSTMSLRDRPAANGRPASVEDVEDEGEPPRSINLRDQSIWSKDRYGERANSPMSLEAAVAMAKRKAIECTGEQLDELAQSVVDNRTMEYHLEHNKGTSLNKGKGIDPRNWGAANIPELELDPELQQCAMEFYAKQFNTTTPRSEGPSLSKDQGEPLRSNGVRWEGTPPLAASLPTGDSTVSREDILLKEITDLREELRVAHLKEDQLLALTTPERLNSASGARLSKTKVAKTAVVPSRSSLYLKPIDATPARLEATPAQVPTLNGENLRPVNQVEPSSCLGRIFDRVAQLSSKGPADPATARNVPSDQESDSSNDERTHRYKPQSSSLRKLTAGRLPTLKPREPEAYYGRPDVHEFHKFMDECSNYVQGYALAEERYVPTLASFLRGKAYKYYTMMVSKDAHSWDLERFFKGLFDFCFPPDFRTSMHEKLQTYYQGRLSVQEYVCGLEELFMMVGFVSPRDRVLRLWNGMLGSIRDEMYRFGLSPEVSSWDEVVAAATRFELADASRRRRGPTGHSHSGGNGGSGGAGPGGNPGAGAQGSRGMHLQRPPVRGPPSNGIGRGYPPSAHNNRATSARPRPPGSTQSGGRRPPDGNPRPRHPVLSDKDKADLRAAGKCFHCRDAGHLARNCPQVNNARSGNPGHPPGMSSFGMSIDFGHIEHLKDEEGLASLEGILCNMMEIGNEGGDDGFRGPTFHINWPRAFAAPAVQLPITRREGRPRTRFGDPYSDHASQILSMYVPFCCRVAAAGDANDRDPLVVYRVSDTHHVIMGRGRVPDLEIPRFFLEDPDFNLPRWYHQRVAEVLGHSLCFRHAPTGEVLGDALALSVEAQLLEHLPYPEAWVQYRRGEDLIPRFECHLSHDDRPIVIVHDSYLFTRAEIDFSALEKAAFDLPNAYATNMRRVFAEARFSMDELDGDLRSLFDTLPEVGLDGEGLELYAAQIRSDNSPLPAIQRNAATVRDFKRLIPESVIVVVQINGQPARALLDSGSMADFISTKLVHQLNIQAFELQKQLPVHLAVQGSRAKISSGCKAELAYQTINSARYFDVANLLNYDLVLGTLFLFQHRVSLGFNPISVVIGSSAPLPLQGKQVRVLESRAADLLHNKLERVRETLRDYAQPIASNDASETPLPPLRVINHRILLKDPQKVYHWRPSKCPEALRPLWTKKRDAYLKSGRWKMSSARNTCPMLLLTKPGTGIRDIAPRLRTVFDLRERNDNTVKVTSPLPDMEGILHRIAKKPYRSSLDGKDAYECIRIEPDDVELSAMTSPDGNMVSLVLQQGDCNAVATYQTLMNHLFGSYIGVFMDVYLDDILIYSDSLPDHVQHVRTVVDILRREQLYLNKDKLKFLCKELKVLGRIVDDSGIRMDPDKVDSVLHWKPPTSKSLLQAFLGSVGYLADDIGLIRIPMGVLTELTGPDKVFQWDHTQQRAFDEVKRLVHSHREHHRVPLDYTSEAAPIWLITDGSVSGVAGVISQGPERRTAKVAAFFSAKLSPAQANYPIHEIEMLAGVESMRRHRDILLGCRFTWVTDHKGLTHLLKQKNLSARQARWIEKISEFHFAVEYMPGLDNILPDALSRLYSNDLPGTVRAASEYTIFDDEEDLPLRLASFAITVPVLVGPEGRASQAAPRRRSARLAVPAETGRPETAKEFAKRVKKLVLHGPRQRAEGAPVDISDPTESPVAQTTETAEPPEEPITMQEVNSQGNSLLDLLNDQPEGVHIPDVVRERYAEDDFFGRILQDPKHYKNFHVENGLVVLQGRDGDRLCIPKILDKGRSVREILISHAHSLLAHLGTYKTFGLLREHVWWKTMGQDVRKYCETCTTCKRSKPDNQKPYGLLNPLPVPSAPWEAIGVDFVGPLPISENRDGSFDSITVVIDLLTCMVHLVPSRTTYNAKDIAELIFAEVY</sequence>
<keyword evidence="5" id="KW-0540">Nuclease</keyword>
<dbReference type="Proteomes" id="UP000186601">
    <property type="component" value="Unassembled WGS sequence"/>
</dbReference>
<keyword evidence="2" id="KW-0507">mRNA processing</keyword>
<dbReference type="SUPFAM" id="SSF50630">
    <property type="entry name" value="Acid proteases"/>
    <property type="match status" value="1"/>
</dbReference>
<feature type="domain" description="CCHC-type" evidence="11">
    <location>
        <begin position="715"/>
        <end position="731"/>
    </location>
</feature>
<dbReference type="CDD" id="cd01647">
    <property type="entry name" value="RT_LTR"/>
    <property type="match status" value="1"/>
</dbReference>
<dbReference type="InterPro" id="IPR043128">
    <property type="entry name" value="Rev_trsase/Diguanyl_cyclase"/>
</dbReference>
<feature type="region of interest" description="Disordered" evidence="10">
    <location>
        <begin position="238"/>
        <end position="278"/>
    </location>
</feature>
<evidence type="ECO:0000313" key="13">
    <source>
        <dbReference type="EMBL" id="PSR74038.1"/>
    </source>
</evidence>
<organism evidence="13 14">
    <name type="scientific">Hermanssonia centrifuga</name>
    <dbReference type="NCBI Taxonomy" id="98765"/>
    <lineage>
        <taxon>Eukaryota</taxon>
        <taxon>Fungi</taxon>
        <taxon>Dikarya</taxon>
        <taxon>Basidiomycota</taxon>
        <taxon>Agaricomycotina</taxon>
        <taxon>Agaricomycetes</taxon>
        <taxon>Polyporales</taxon>
        <taxon>Meruliaceae</taxon>
        <taxon>Hermanssonia</taxon>
    </lineage>
</organism>
<dbReference type="Pfam" id="PF00078">
    <property type="entry name" value="RVT_1"/>
    <property type="match status" value="1"/>
</dbReference>
<feature type="region of interest" description="Disordered" evidence="10">
    <location>
        <begin position="392"/>
        <end position="447"/>
    </location>
</feature>
<accession>A0A2R6NNP7</accession>
<dbReference type="Gene3D" id="3.30.420.10">
    <property type="entry name" value="Ribonuclease H-like superfamily/Ribonuclease H"/>
    <property type="match status" value="1"/>
</dbReference>
<dbReference type="PROSITE" id="PS50878">
    <property type="entry name" value="RT_POL"/>
    <property type="match status" value="1"/>
</dbReference>
<protein>
    <recommendedName>
        <fullName evidence="1">RNA-directed DNA polymerase</fullName>
        <ecNumber evidence="1">2.7.7.49</ecNumber>
    </recommendedName>
</protein>
<feature type="region of interest" description="Disordered" evidence="10">
    <location>
        <begin position="1717"/>
        <end position="1743"/>
    </location>
</feature>
<dbReference type="SUPFAM" id="SSF56672">
    <property type="entry name" value="DNA/RNA polymerases"/>
    <property type="match status" value="1"/>
</dbReference>
<dbReference type="InterPro" id="IPR036397">
    <property type="entry name" value="RNaseH_sf"/>
</dbReference>
<feature type="domain" description="Reverse transcriptase" evidence="12">
    <location>
        <begin position="1270"/>
        <end position="1456"/>
    </location>
</feature>
<keyword evidence="4" id="KW-0548">Nucleotidyltransferase</keyword>
<dbReference type="GO" id="GO:0003676">
    <property type="term" value="F:nucleic acid binding"/>
    <property type="evidence" value="ECO:0007669"/>
    <property type="project" value="InterPro"/>
</dbReference>
<gene>
    <name evidence="13" type="ORF">PHLCEN_2v10177</name>
</gene>
<dbReference type="Gene3D" id="4.10.60.10">
    <property type="entry name" value="Zinc finger, CCHC-type"/>
    <property type="match status" value="1"/>
</dbReference>
<feature type="region of interest" description="Disordered" evidence="10">
    <location>
        <begin position="58"/>
        <end position="92"/>
    </location>
</feature>
<dbReference type="Gene3D" id="2.40.70.10">
    <property type="entry name" value="Acid Proteases"/>
    <property type="match status" value="1"/>
</dbReference>
<dbReference type="InterPro" id="IPR000477">
    <property type="entry name" value="RT_dom"/>
</dbReference>
<dbReference type="InterPro" id="IPR050951">
    <property type="entry name" value="Retrovirus_Pol_polyprotein"/>
</dbReference>
<dbReference type="SUPFAM" id="SSF53098">
    <property type="entry name" value="Ribonuclease H-like"/>
    <property type="match status" value="1"/>
</dbReference>
<dbReference type="CDD" id="cd00303">
    <property type="entry name" value="retropepsin_like"/>
    <property type="match status" value="1"/>
</dbReference>
<dbReference type="Pfam" id="PF00098">
    <property type="entry name" value="zf-CCHC"/>
    <property type="match status" value="1"/>
</dbReference>
<dbReference type="OrthoDB" id="1750432at2759"/>
<dbReference type="STRING" id="98765.A0A2R6NNP7"/>
<keyword evidence="9" id="KW-0862">Zinc</keyword>
<dbReference type="InterPro" id="IPR012337">
    <property type="entry name" value="RNaseH-like_sf"/>
</dbReference>
<evidence type="ECO:0000256" key="2">
    <source>
        <dbReference type="ARBA" id="ARBA00022664"/>
    </source>
</evidence>
<dbReference type="Gene3D" id="3.30.70.270">
    <property type="match status" value="2"/>
</dbReference>
<dbReference type="GO" id="GO:0016787">
    <property type="term" value="F:hydrolase activity"/>
    <property type="evidence" value="ECO:0007669"/>
    <property type="project" value="UniProtKB-KW"/>
</dbReference>
<evidence type="ECO:0000256" key="4">
    <source>
        <dbReference type="ARBA" id="ARBA00022695"/>
    </source>
</evidence>
<evidence type="ECO:0000313" key="14">
    <source>
        <dbReference type="Proteomes" id="UP000186601"/>
    </source>
</evidence>
<dbReference type="PANTHER" id="PTHR37984">
    <property type="entry name" value="PROTEIN CBG26694"/>
    <property type="match status" value="1"/>
</dbReference>
<dbReference type="Pfam" id="PF17921">
    <property type="entry name" value="Integrase_H2C2"/>
    <property type="match status" value="1"/>
</dbReference>
<keyword evidence="9" id="KW-0863">Zinc-finger</keyword>
<dbReference type="InterPro" id="IPR043502">
    <property type="entry name" value="DNA/RNA_pol_sf"/>
</dbReference>
<keyword evidence="6" id="KW-0255">Endonuclease</keyword>
<dbReference type="Gene3D" id="1.10.340.70">
    <property type="match status" value="1"/>
</dbReference>
<feature type="region of interest" description="Disordered" evidence="10">
    <location>
        <begin position="1757"/>
        <end position="1791"/>
    </location>
</feature>
<feature type="region of interest" description="Disordered" evidence="10">
    <location>
        <begin position="1"/>
        <end position="29"/>
    </location>
</feature>
<dbReference type="EMBL" id="MLYV02001032">
    <property type="protein sequence ID" value="PSR74038.1"/>
    <property type="molecule type" value="Genomic_DNA"/>
</dbReference>
<feature type="region of interest" description="Disordered" evidence="10">
    <location>
        <begin position="109"/>
        <end position="133"/>
    </location>
</feature>
<dbReference type="CDD" id="cd09274">
    <property type="entry name" value="RNase_HI_RT_Ty3"/>
    <property type="match status" value="1"/>
</dbReference>
<dbReference type="InterPro" id="IPR041588">
    <property type="entry name" value="Integrase_H2C2"/>
</dbReference>
<dbReference type="PANTHER" id="PTHR37984:SF5">
    <property type="entry name" value="PROTEIN NYNRIN-LIKE"/>
    <property type="match status" value="1"/>
</dbReference>
<dbReference type="InterPro" id="IPR036875">
    <property type="entry name" value="Znf_CCHC_sf"/>
</dbReference>
<dbReference type="Gene3D" id="3.10.10.10">
    <property type="entry name" value="HIV Type 1 Reverse Transcriptase, subunit A, domain 1"/>
    <property type="match status" value="1"/>
</dbReference>
<dbReference type="InterPro" id="IPR001878">
    <property type="entry name" value="Znf_CCHC"/>
</dbReference>
<feature type="non-terminal residue" evidence="13">
    <location>
        <position position="2001"/>
    </location>
</feature>
<proteinExistence type="predicted"/>
<dbReference type="SMART" id="SM00343">
    <property type="entry name" value="ZnF_C2HC"/>
    <property type="match status" value="1"/>
</dbReference>
<evidence type="ECO:0000256" key="5">
    <source>
        <dbReference type="ARBA" id="ARBA00022722"/>
    </source>
</evidence>
<dbReference type="GO" id="GO:0006397">
    <property type="term" value="P:mRNA processing"/>
    <property type="evidence" value="ECO:0007669"/>
    <property type="project" value="UniProtKB-KW"/>
</dbReference>
<keyword evidence="7" id="KW-0378">Hydrolase</keyword>
<evidence type="ECO:0000256" key="8">
    <source>
        <dbReference type="ARBA" id="ARBA00022918"/>
    </source>
</evidence>
<dbReference type="Pfam" id="PF08284">
    <property type="entry name" value="RVP_2"/>
    <property type="match status" value="1"/>
</dbReference>
<dbReference type="InterPro" id="IPR021109">
    <property type="entry name" value="Peptidase_aspartic_dom_sf"/>
</dbReference>
<dbReference type="GO" id="GO:0008270">
    <property type="term" value="F:zinc ion binding"/>
    <property type="evidence" value="ECO:0007669"/>
    <property type="project" value="UniProtKB-KW"/>
</dbReference>
<reference evidence="13 14" key="1">
    <citation type="submission" date="2018-02" db="EMBL/GenBank/DDBJ databases">
        <title>Genome sequence of the basidiomycete white-rot fungus Phlebia centrifuga.</title>
        <authorList>
            <person name="Granchi Z."/>
            <person name="Peng M."/>
            <person name="de Vries R.P."/>
            <person name="Hilden K."/>
            <person name="Makela M.R."/>
            <person name="Grigoriev I."/>
            <person name="Riley R."/>
        </authorList>
    </citation>
    <scope>NUCLEOTIDE SEQUENCE [LARGE SCALE GENOMIC DNA]</scope>
    <source>
        <strain evidence="13 14">FBCC195</strain>
    </source>
</reference>
<name>A0A2R6NNP7_9APHY</name>
<evidence type="ECO:0000256" key="9">
    <source>
        <dbReference type="PROSITE-ProRule" id="PRU00047"/>
    </source>
</evidence>
<dbReference type="EC" id="2.7.7.49" evidence="1"/>
<keyword evidence="3" id="KW-0808">Transferase</keyword>
<evidence type="ECO:0000259" key="12">
    <source>
        <dbReference type="PROSITE" id="PS50878"/>
    </source>
</evidence>
<dbReference type="InterPro" id="IPR041373">
    <property type="entry name" value="RT_RNaseH"/>
</dbReference>
<keyword evidence="9" id="KW-0479">Metal-binding</keyword>
<evidence type="ECO:0000256" key="10">
    <source>
        <dbReference type="SAM" id="MobiDB-lite"/>
    </source>
</evidence>
<feature type="compositionally biased region" description="Gly residues" evidence="10">
    <location>
        <begin position="618"/>
        <end position="640"/>
    </location>
</feature>
<evidence type="ECO:0000256" key="6">
    <source>
        <dbReference type="ARBA" id="ARBA00022759"/>
    </source>
</evidence>